<gene>
    <name evidence="1" type="ordered locus">PXO_03775</name>
</gene>
<protein>
    <submittedName>
        <fullName evidence="1">Uncharacterized protein</fullName>
    </submittedName>
</protein>
<evidence type="ECO:0000313" key="2">
    <source>
        <dbReference type="Proteomes" id="UP000001740"/>
    </source>
</evidence>
<organism evidence="1 2">
    <name type="scientific">Xanthomonas oryzae pv. oryzae (strain PXO99A)</name>
    <dbReference type="NCBI Taxonomy" id="360094"/>
    <lineage>
        <taxon>Bacteria</taxon>
        <taxon>Pseudomonadati</taxon>
        <taxon>Pseudomonadota</taxon>
        <taxon>Gammaproteobacteria</taxon>
        <taxon>Lysobacterales</taxon>
        <taxon>Lysobacteraceae</taxon>
        <taxon>Xanthomonas</taxon>
    </lineage>
</organism>
<sequence>MAPSRLQAAAQWIGARATLLSDAQGRQHVWNGWHDDDTHCQSDVAGARCGM</sequence>
<evidence type="ECO:0000313" key="1">
    <source>
        <dbReference type="EMBL" id="ACD57091.1"/>
    </source>
</evidence>
<dbReference type="EMBL" id="CP000967">
    <property type="protein sequence ID" value="ACD57091.1"/>
    <property type="molecule type" value="Genomic_DNA"/>
</dbReference>
<proteinExistence type="predicted"/>
<dbReference type="HOGENOM" id="CLU_205423_0_0_6"/>
<accession>A0A0K0GG66</accession>
<dbReference type="AlphaFoldDB" id="A0A0K0GG66"/>
<dbReference type="Proteomes" id="UP000001740">
    <property type="component" value="Chromosome"/>
</dbReference>
<dbReference type="KEGG" id="xop:PXO_03775"/>
<name>A0A0K0GG66_XANOP</name>
<reference evidence="1 2" key="1">
    <citation type="journal article" date="2008" name="BMC Genomics">
        <title>Genome sequence and rapid evolution of the rice pathogen Xanthomonas oryzae pv. oryzae PXO99A.</title>
        <authorList>
            <person name="Salzberg S.L."/>
            <person name="Sommer D.D."/>
            <person name="Schatz M.C."/>
            <person name="Phillippy A.M."/>
            <person name="Rabinowicz P.D."/>
            <person name="Tsuge S."/>
            <person name="Furutani A."/>
            <person name="Ochiai H."/>
            <person name="Delcher A.L."/>
            <person name="Kelley D."/>
            <person name="Madupu R."/>
            <person name="Puiu D."/>
            <person name="Radune D."/>
            <person name="Shumway M."/>
            <person name="Trapnell C."/>
            <person name="Aparna G."/>
            <person name="Jha G."/>
            <person name="Pandey A."/>
            <person name="Patil P.B."/>
            <person name="Ishihara H."/>
            <person name="Meyer D.F."/>
            <person name="Szurek B."/>
            <person name="Verdier V."/>
            <person name="Koebnik R."/>
            <person name="Dow J.M."/>
            <person name="Ryan R.P."/>
            <person name="Hirata H."/>
            <person name="Tsuyumu S."/>
            <person name="Won Lee S."/>
            <person name="Seo Y.S."/>
            <person name="Sriariyanum M."/>
            <person name="Ronald P.C."/>
            <person name="Sonti R.V."/>
            <person name="Van Sluys M.A."/>
            <person name="Leach J.E."/>
            <person name="White F.F."/>
            <person name="Bogdanove A.J."/>
        </authorList>
    </citation>
    <scope>NUCLEOTIDE SEQUENCE [LARGE SCALE GENOMIC DNA]</scope>
    <source>
        <strain evidence="1 2">PXO99A</strain>
    </source>
</reference>